<evidence type="ECO:0000256" key="3">
    <source>
        <dbReference type="RuleBase" id="RU361117"/>
    </source>
</evidence>
<dbReference type="GeneID" id="95070483"/>
<dbReference type="InterPro" id="IPR044651">
    <property type="entry name" value="OTSB-like"/>
</dbReference>
<accession>A0ABQ1CHD8</accession>
<name>A0ABQ1CHD8_STRDI</name>
<dbReference type="EC" id="3.1.3.12" evidence="3"/>
<keyword evidence="3" id="KW-0460">Magnesium</keyword>
<dbReference type="RefSeq" id="WP_189500124.1">
    <property type="nucleotide sequence ID" value="NZ_BLLN01000002.1"/>
</dbReference>
<dbReference type="InterPro" id="IPR036412">
    <property type="entry name" value="HAD-like_sf"/>
</dbReference>
<comment type="cofactor">
    <cofactor evidence="3">
        <name>Mg(2+)</name>
        <dbReference type="ChEBI" id="CHEBI:18420"/>
    </cofactor>
</comment>
<protein>
    <recommendedName>
        <fullName evidence="3">Trehalose 6-phosphate phosphatase</fullName>
        <ecNumber evidence="3">3.1.3.12</ecNumber>
    </recommendedName>
</protein>
<keyword evidence="1 3" id="KW-0378">Hydrolase</keyword>
<keyword evidence="3" id="KW-0479">Metal-binding</keyword>
<dbReference type="Gene3D" id="3.30.70.1020">
    <property type="entry name" value="Trehalose-6-phosphate phosphatase related protein, domain 2"/>
    <property type="match status" value="1"/>
</dbReference>
<dbReference type="Proteomes" id="UP000472710">
    <property type="component" value="Unassembled WGS sequence"/>
</dbReference>
<dbReference type="Gene3D" id="3.40.50.1000">
    <property type="entry name" value="HAD superfamily/HAD-like"/>
    <property type="match status" value="1"/>
</dbReference>
<dbReference type="PANTHER" id="PTHR43768">
    <property type="entry name" value="TREHALOSE 6-PHOSPHATE PHOSPHATASE"/>
    <property type="match status" value="1"/>
</dbReference>
<evidence type="ECO:0000256" key="2">
    <source>
        <dbReference type="ARBA" id="ARBA00024179"/>
    </source>
</evidence>
<comment type="caution">
    <text evidence="4">The sequence shown here is derived from an EMBL/GenBank/DDBJ whole genome shotgun (WGS) entry which is preliminary data.</text>
</comment>
<sequence length="285" mass="29039">MASPARPSPLPLPDTAAGREGLEALLARPGEAVVGLDFDGTLAPIVSDPERAGAHADAVPALAQLAPLVRSVAVITGRPAEQAVLLGGFADEAGLGHLTVLGHYGAQRWDAATGELHTPEAPPGLAAARAELPAVLADAGDPPGSWTEDKGQAFAVHTRRADDPEGAFAALRGPLGGLADRHGLHLEPGRLVLEIRPRGVDKGVALTAYVEETGAGAVLYAGDDLGDLAAYDAIDRLRERGVPGLLVCSGDEVPELASRADLVVRGPGQVAALLAGIAETVRRSS</sequence>
<dbReference type="NCBIfam" id="TIGR00685">
    <property type="entry name" value="T6PP"/>
    <property type="match status" value="1"/>
</dbReference>
<comment type="similarity">
    <text evidence="3">Belongs to the trehalose phosphatase family.</text>
</comment>
<gene>
    <name evidence="4" type="ORF">Sdia_05850</name>
</gene>
<dbReference type="SUPFAM" id="SSF56784">
    <property type="entry name" value="HAD-like"/>
    <property type="match status" value="1"/>
</dbReference>
<comment type="pathway">
    <text evidence="3">Glycan biosynthesis; trehalose biosynthesis.</text>
</comment>
<comment type="catalytic activity">
    <reaction evidence="3">
        <text>alpha,alpha-trehalose 6-phosphate + H2O = alpha,alpha-trehalose + phosphate</text>
        <dbReference type="Rhea" id="RHEA:23420"/>
        <dbReference type="ChEBI" id="CHEBI:15377"/>
        <dbReference type="ChEBI" id="CHEBI:16551"/>
        <dbReference type="ChEBI" id="CHEBI:43474"/>
        <dbReference type="ChEBI" id="CHEBI:58429"/>
        <dbReference type="EC" id="3.1.3.12"/>
    </reaction>
</comment>
<evidence type="ECO:0000313" key="4">
    <source>
        <dbReference type="EMBL" id="GFH69817.1"/>
    </source>
</evidence>
<dbReference type="EMBL" id="BLLN01000002">
    <property type="protein sequence ID" value="GFH69817.1"/>
    <property type="molecule type" value="Genomic_DNA"/>
</dbReference>
<evidence type="ECO:0000313" key="5">
    <source>
        <dbReference type="Proteomes" id="UP000472710"/>
    </source>
</evidence>
<organism evidence="4 5">
    <name type="scientific">Streptomyces diastaticus subsp. diastaticus</name>
    <dbReference type="NCBI Taxonomy" id="68040"/>
    <lineage>
        <taxon>Bacteria</taxon>
        <taxon>Bacillati</taxon>
        <taxon>Actinomycetota</taxon>
        <taxon>Actinomycetes</taxon>
        <taxon>Kitasatosporales</taxon>
        <taxon>Streptomycetaceae</taxon>
        <taxon>Streptomyces</taxon>
        <taxon>Streptomyces diastaticus group</taxon>
    </lineage>
</organism>
<dbReference type="PANTHER" id="PTHR43768:SF3">
    <property type="entry name" value="TREHALOSE 6-PHOSPHATE PHOSPHATASE"/>
    <property type="match status" value="1"/>
</dbReference>
<evidence type="ECO:0000256" key="1">
    <source>
        <dbReference type="ARBA" id="ARBA00022801"/>
    </source>
</evidence>
<proteinExistence type="inferred from homology"/>
<dbReference type="Pfam" id="PF02358">
    <property type="entry name" value="Trehalose_PPase"/>
    <property type="match status" value="1"/>
</dbReference>
<comment type="function">
    <text evidence="2 3">Removes the phosphate from trehalose 6-phosphate to produce free trehalose.</text>
</comment>
<dbReference type="InterPro" id="IPR003337">
    <property type="entry name" value="Trehalose_PPase"/>
</dbReference>
<dbReference type="InterPro" id="IPR023214">
    <property type="entry name" value="HAD_sf"/>
</dbReference>
<keyword evidence="5" id="KW-1185">Reference proteome</keyword>
<reference evidence="4 5" key="1">
    <citation type="submission" date="2020-02" db="EMBL/GenBank/DDBJ databases">
        <title>Whole genome shotgun sequence of Streptomyces diastaticus subsp. diastaticus NBRC 13412.</title>
        <authorList>
            <person name="Ichikawa N."/>
            <person name="Komaki H."/>
            <person name="Tamura T."/>
        </authorList>
    </citation>
    <scope>NUCLEOTIDE SEQUENCE [LARGE SCALE GENOMIC DNA]</scope>
    <source>
        <strain evidence="4 5">NBRC 13412</strain>
    </source>
</reference>